<comment type="cofactor">
    <cofactor evidence="1">
        <name>FMN</name>
        <dbReference type="ChEBI" id="CHEBI:58210"/>
    </cofactor>
</comment>
<dbReference type="HOGENOM" id="CLU_059021_5_3_0"/>
<dbReference type="InterPro" id="IPR012349">
    <property type="entry name" value="Split_barrel_FMN-bd"/>
</dbReference>
<name>A7HME2_FERNB</name>
<reference evidence="5 6" key="1">
    <citation type="submission" date="2007-07" db="EMBL/GenBank/DDBJ databases">
        <title>Complete sequence of Fervidobacterium nodosum Rt17-B1.</title>
        <authorList>
            <consortium name="US DOE Joint Genome Institute"/>
            <person name="Copeland A."/>
            <person name="Lucas S."/>
            <person name="Lapidus A."/>
            <person name="Barry K."/>
            <person name="Glavina del Rio T."/>
            <person name="Dalin E."/>
            <person name="Tice H."/>
            <person name="Pitluck S."/>
            <person name="Saunders E."/>
            <person name="Brettin T."/>
            <person name="Bruce D."/>
            <person name="Detter J.C."/>
            <person name="Han C."/>
            <person name="Schmutz J."/>
            <person name="Larimer F."/>
            <person name="Land M."/>
            <person name="Hauser L."/>
            <person name="Kyrpides N."/>
            <person name="Mikhailova N."/>
            <person name="Nelson K."/>
            <person name="Gogarten J.P."/>
            <person name="Noll K."/>
            <person name="Richardson P."/>
        </authorList>
    </citation>
    <scope>NUCLEOTIDE SEQUENCE [LARGE SCALE GENOMIC DNA]</scope>
    <source>
        <strain evidence="6">ATCC 35602 / DSM 5306 / Rt17-B1</strain>
    </source>
</reference>
<dbReference type="SUPFAM" id="SSF50475">
    <property type="entry name" value="FMN-binding split barrel"/>
    <property type="match status" value="1"/>
</dbReference>
<dbReference type="STRING" id="381764.Fnod_1228"/>
<keyword evidence="2" id="KW-0285">Flavoprotein</keyword>
<proteinExistence type="inferred from homology"/>
<dbReference type="InterPro" id="IPR002563">
    <property type="entry name" value="Flavin_Rdtase-like_dom"/>
</dbReference>
<dbReference type="Pfam" id="PF01613">
    <property type="entry name" value="Flavin_Reduct"/>
    <property type="match status" value="1"/>
</dbReference>
<dbReference type="Gene3D" id="2.30.110.10">
    <property type="entry name" value="Electron Transport, Fmn-binding Protein, Chain A"/>
    <property type="match status" value="1"/>
</dbReference>
<dbReference type="EMBL" id="CP000771">
    <property type="protein sequence ID" value="ABS61075.1"/>
    <property type="molecule type" value="Genomic_DNA"/>
</dbReference>
<evidence type="ECO:0000256" key="3">
    <source>
        <dbReference type="ARBA" id="ARBA00038054"/>
    </source>
</evidence>
<evidence type="ECO:0000313" key="6">
    <source>
        <dbReference type="Proteomes" id="UP000002415"/>
    </source>
</evidence>
<dbReference type="RefSeq" id="WP_011994385.1">
    <property type="nucleotide sequence ID" value="NC_009718.1"/>
</dbReference>
<dbReference type="SMART" id="SM00903">
    <property type="entry name" value="Flavin_Reduct"/>
    <property type="match status" value="1"/>
</dbReference>
<feature type="domain" description="Flavin reductase like" evidence="4">
    <location>
        <begin position="11"/>
        <end position="166"/>
    </location>
</feature>
<evidence type="ECO:0000256" key="1">
    <source>
        <dbReference type="ARBA" id="ARBA00001917"/>
    </source>
</evidence>
<dbReference type="GO" id="GO:0016646">
    <property type="term" value="F:oxidoreductase activity, acting on the CH-NH group of donors, NAD or NADP as acceptor"/>
    <property type="evidence" value="ECO:0007669"/>
    <property type="project" value="UniProtKB-ARBA"/>
</dbReference>
<dbReference type="eggNOG" id="COG1853">
    <property type="taxonomic scope" value="Bacteria"/>
</dbReference>
<organism evidence="5 6">
    <name type="scientific">Fervidobacterium nodosum (strain ATCC 35602 / DSM 5306 / Rt17-B1)</name>
    <dbReference type="NCBI Taxonomy" id="381764"/>
    <lineage>
        <taxon>Bacteria</taxon>
        <taxon>Thermotogati</taxon>
        <taxon>Thermotogota</taxon>
        <taxon>Thermotogae</taxon>
        <taxon>Thermotogales</taxon>
        <taxon>Fervidobacteriaceae</taxon>
        <taxon>Fervidobacterium</taxon>
    </lineage>
</organism>
<evidence type="ECO:0000256" key="2">
    <source>
        <dbReference type="ARBA" id="ARBA00022630"/>
    </source>
</evidence>
<dbReference type="OrthoDB" id="9794638at2"/>
<sequence>MIFVEKSGKYYFHYPFPVAIVGSKYNNSINFMSAAWHTQISFDPPLYGVAISPKRFTKELIEKSGVFSLNFIKYDDYKISGFVGRTSGKDLDKINFFGIKYIKGKKLDVPILENAVACYECKLIDSKTYGDHILYVGEIVGIHYNENEYKDGISDGLLLYAGNDMYTKSENTYLVKFGKEEVKKEIDKRKKL</sequence>
<protein>
    <submittedName>
        <fullName evidence="5">Flavin reductase domain protein FMN-binding</fullName>
    </submittedName>
</protein>
<dbReference type="Proteomes" id="UP000002415">
    <property type="component" value="Chromosome"/>
</dbReference>
<dbReference type="PANTHER" id="PTHR43567:SF1">
    <property type="entry name" value="FLAVOREDOXIN"/>
    <property type="match status" value="1"/>
</dbReference>
<accession>A7HME2</accession>
<dbReference type="GO" id="GO:0010181">
    <property type="term" value="F:FMN binding"/>
    <property type="evidence" value="ECO:0007669"/>
    <property type="project" value="InterPro"/>
</dbReference>
<keyword evidence="6" id="KW-1185">Reference proteome</keyword>
<dbReference type="PANTHER" id="PTHR43567">
    <property type="entry name" value="FLAVOREDOXIN-RELATED-RELATED"/>
    <property type="match status" value="1"/>
</dbReference>
<gene>
    <name evidence="5" type="ordered locus">Fnod_1228</name>
</gene>
<dbReference type="InterPro" id="IPR052174">
    <property type="entry name" value="Flavoredoxin"/>
</dbReference>
<evidence type="ECO:0000313" key="5">
    <source>
        <dbReference type="EMBL" id="ABS61075.1"/>
    </source>
</evidence>
<dbReference type="AlphaFoldDB" id="A7HME2"/>
<dbReference type="KEGG" id="fno:Fnod_1228"/>
<reference evidence="5 6" key="2">
    <citation type="journal article" date="2009" name="Proc. Natl. Acad. Sci. U.S.A.">
        <title>On the chimeric nature, thermophilic origin, and phylogenetic placement of the Thermotogales.</title>
        <authorList>
            <person name="Zhaxybayeva O."/>
            <person name="Swithers K.S."/>
            <person name="Lapierre P."/>
            <person name="Fournier G.P."/>
            <person name="Bickhart D.M."/>
            <person name="DeBoy R.T."/>
            <person name="Nelson K.E."/>
            <person name="Nesbo C.L."/>
            <person name="Doolittle W.F."/>
            <person name="Gogarten J.P."/>
            <person name="Noll K.M."/>
        </authorList>
    </citation>
    <scope>NUCLEOTIDE SEQUENCE [LARGE SCALE GENOMIC DNA]</scope>
    <source>
        <strain evidence="6">ATCC 35602 / DSM 5306 / Rt17-B1</strain>
    </source>
</reference>
<evidence type="ECO:0000259" key="4">
    <source>
        <dbReference type="SMART" id="SM00903"/>
    </source>
</evidence>
<comment type="similarity">
    <text evidence="3">Belongs to the flavoredoxin family.</text>
</comment>